<organism evidence="4">
    <name type="scientific">Caenorhabditis remanei</name>
    <name type="common">Caenorhabditis vulgaris</name>
    <dbReference type="NCBI Taxonomy" id="31234"/>
    <lineage>
        <taxon>Eukaryota</taxon>
        <taxon>Metazoa</taxon>
        <taxon>Ecdysozoa</taxon>
        <taxon>Nematoda</taxon>
        <taxon>Chromadorea</taxon>
        <taxon>Rhabditida</taxon>
        <taxon>Rhabditina</taxon>
        <taxon>Rhabditomorpha</taxon>
        <taxon>Rhabditoidea</taxon>
        <taxon>Rhabditidae</taxon>
        <taxon>Peloderinae</taxon>
        <taxon>Caenorhabditis</taxon>
    </lineage>
</organism>
<name>E3MTX8_CAERE</name>
<dbReference type="Proteomes" id="UP000008281">
    <property type="component" value="Unassembled WGS sequence"/>
</dbReference>
<gene>
    <name evidence="3" type="primary">Cre-clec-221</name>
    <name evidence="3" type="ORF">CRE_18082</name>
</gene>
<protein>
    <submittedName>
        <fullName evidence="3">CRE-CLEC-221 protein</fullName>
    </submittedName>
</protein>
<evidence type="ECO:0000313" key="3">
    <source>
        <dbReference type="EMBL" id="EFP08911.1"/>
    </source>
</evidence>
<evidence type="ECO:0000259" key="2">
    <source>
        <dbReference type="PROSITE" id="PS50041"/>
    </source>
</evidence>
<dbReference type="InterPro" id="IPR001304">
    <property type="entry name" value="C-type_lectin-like"/>
</dbReference>
<feature type="chain" id="PRO_5003177520" evidence="1">
    <location>
        <begin position="26"/>
        <end position="201"/>
    </location>
</feature>
<dbReference type="InParanoid" id="E3MTX8"/>
<dbReference type="eggNOG" id="KOG4297">
    <property type="taxonomic scope" value="Eukaryota"/>
</dbReference>
<dbReference type="GeneID" id="9814642"/>
<dbReference type="SUPFAM" id="SSF56436">
    <property type="entry name" value="C-type lectin-like"/>
    <property type="match status" value="1"/>
</dbReference>
<dbReference type="Gene3D" id="3.10.100.10">
    <property type="entry name" value="Mannose-Binding Protein A, subunit A"/>
    <property type="match status" value="1"/>
</dbReference>
<dbReference type="STRING" id="31234.E3MTX8"/>
<dbReference type="AlphaFoldDB" id="E3MTX8"/>
<dbReference type="InterPro" id="IPR016187">
    <property type="entry name" value="CTDL_fold"/>
</dbReference>
<dbReference type="OrthoDB" id="5771984at2759"/>
<keyword evidence="1" id="KW-0732">Signal</keyword>
<dbReference type="EMBL" id="DS268477">
    <property type="protein sequence ID" value="EFP08911.1"/>
    <property type="molecule type" value="Genomic_DNA"/>
</dbReference>
<evidence type="ECO:0000313" key="4">
    <source>
        <dbReference type="Proteomes" id="UP000008281"/>
    </source>
</evidence>
<dbReference type="CTD" id="9814642"/>
<dbReference type="PROSITE" id="PS50041">
    <property type="entry name" value="C_TYPE_LECTIN_2"/>
    <property type="match status" value="1"/>
</dbReference>
<dbReference type="KEGG" id="crq:GCK72_016546"/>
<dbReference type="RefSeq" id="XP_003100423.2">
    <property type="nucleotide sequence ID" value="XM_003100375.2"/>
</dbReference>
<accession>E3MTX8</accession>
<dbReference type="PANTHER" id="PTHR23124:SF132">
    <property type="entry name" value="C-TYPE LECTIN DOMAIN-CONTAINING PROTEIN"/>
    <property type="match status" value="1"/>
</dbReference>
<feature type="signal peptide" evidence="1">
    <location>
        <begin position="1"/>
        <end position="25"/>
    </location>
</feature>
<feature type="domain" description="C-type lectin" evidence="2">
    <location>
        <begin position="54"/>
        <end position="188"/>
    </location>
</feature>
<dbReference type="Pfam" id="PF00059">
    <property type="entry name" value="Lectin_C"/>
    <property type="match status" value="1"/>
</dbReference>
<dbReference type="InterPro" id="IPR016186">
    <property type="entry name" value="C-type_lectin-like/link_sf"/>
</dbReference>
<dbReference type="SMART" id="SM00034">
    <property type="entry name" value="CLECT"/>
    <property type="match status" value="1"/>
</dbReference>
<dbReference type="PANTHER" id="PTHR23124">
    <property type="entry name" value="C-TYPE LECTIN DOMAIN-CONTAINING PROTEIN-RELATED-RELATED"/>
    <property type="match status" value="1"/>
</dbReference>
<keyword evidence="4" id="KW-1185">Reference proteome</keyword>
<proteinExistence type="predicted"/>
<dbReference type="OMA" id="PEDCVVM"/>
<sequence>MVRPLLLISVLLVVILLNVVPDVTATEIGKCNLWQGKCPPGWKTFARAPGKRICLRIFHQNATYLEAQNICRKQYNSRVHGIENVEEQLWLKMKSKKLITENPGYMWLGARRKAHCFKTPAQMANEEGCREKNLRFQWDDQITTNNFMFTQWDQSIDAPDSLESNGAPEDCVVMNVHENGGFIDDKDCTLPQAGFLCGMTA</sequence>
<dbReference type="CDD" id="cd00037">
    <property type="entry name" value="CLECT"/>
    <property type="match status" value="1"/>
</dbReference>
<dbReference type="HOGENOM" id="CLU_1344334_0_0_1"/>
<reference evidence="3" key="1">
    <citation type="submission" date="2007-07" db="EMBL/GenBank/DDBJ databases">
        <title>PCAP assembly of the Caenorhabditis remanei genome.</title>
        <authorList>
            <consortium name="The Caenorhabditis remanei Sequencing Consortium"/>
            <person name="Wilson R.K."/>
        </authorList>
    </citation>
    <scope>NUCLEOTIDE SEQUENCE [LARGE SCALE GENOMIC DNA]</scope>
    <source>
        <strain evidence="3">PB4641</strain>
    </source>
</reference>
<evidence type="ECO:0000256" key="1">
    <source>
        <dbReference type="SAM" id="SignalP"/>
    </source>
</evidence>
<dbReference type="FunCoup" id="E3MTX8">
    <property type="interactions" value="34"/>
</dbReference>